<dbReference type="Proteomes" id="UP000283946">
    <property type="component" value="Chromosome"/>
</dbReference>
<dbReference type="SUPFAM" id="SSF54909">
    <property type="entry name" value="Dimeric alpha+beta barrel"/>
    <property type="match status" value="1"/>
</dbReference>
<gene>
    <name evidence="2" type="ORF">C7V51_06335</name>
</gene>
<dbReference type="RefSeq" id="WP_104264454.1">
    <property type="nucleotide sequence ID" value="NZ_CP028130.1"/>
</dbReference>
<dbReference type="KEGG" id="ria:C7V51_06335"/>
<proteinExistence type="predicted"/>
<dbReference type="EMBL" id="CP028130">
    <property type="protein sequence ID" value="AZZ55543.1"/>
    <property type="molecule type" value="Genomic_DNA"/>
</dbReference>
<evidence type="ECO:0000313" key="3">
    <source>
        <dbReference type="Proteomes" id="UP000283946"/>
    </source>
</evidence>
<evidence type="ECO:0000259" key="1">
    <source>
        <dbReference type="PROSITE" id="PS51725"/>
    </source>
</evidence>
<dbReference type="AlphaFoldDB" id="A0AAD1EM10"/>
<dbReference type="InterPro" id="IPR011008">
    <property type="entry name" value="Dimeric_a/b-barrel"/>
</dbReference>
<dbReference type="PROSITE" id="PS51725">
    <property type="entry name" value="ABM"/>
    <property type="match status" value="1"/>
</dbReference>
<feature type="domain" description="ABM" evidence="1">
    <location>
        <begin position="8"/>
        <end position="96"/>
    </location>
</feature>
<protein>
    <submittedName>
        <fullName evidence="2">Antibiotic biosynthesis monooxygenase</fullName>
    </submittedName>
</protein>
<reference evidence="2 3" key="1">
    <citation type="submission" date="2018-03" db="EMBL/GenBank/DDBJ databases">
        <title>Bacteriophage NCPPB3778 and a type I-E CRISPR drive the evolution of the US Biological Select Agent, Rathayibacter toxicus.</title>
        <authorList>
            <person name="Davis E.W.II."/>
            <person name="Tabima J.F."/>
            <person name="Weisberg A.J."/>
            <person name="Dantas Lopes L."/>
            <person name="Wiseman M.S."/>
            <person name="Wiseman M.S."/>
            <person name="Pupko T."/>
            <person name="Belcher M.S."/>
            <person name="Sechler A.J."/>
            <person name="Tancos M.A."/>
            <person name="Schroeder B.K."/>
            <person name="Murray T.D."/>
            <person name="Luster D.G."/>
            <person name="Schneider W.L."/>
            <person name="Rogers E."/>
            <person name="Andreote F.D."/>
            <person name="Grunwald N.J."/>
            <person name="Putnam M.L."/>
            <person name="Chang J.H."/>
        </authorList>
    </citation>
    <scope>NUCLEOTIDE SEQUENCE [LARGE SCALE GENOMIC DNA]</scope>
    <source>
        <strain evidence="2 3">NCCPB 2253</strain>
    </source>
</reference>
<dbReference type="Gene3D" id="3.30.70.100">
    <property type="match status" value="1"/>
</dbReference>
<dbReference type="PANTHER" id="PTHR33336">
    <property type="entry name" value="QUINOL MONOOXYGENASE YGIN-RELATED"/>
    <property type="match status" value="1"/>
</dbReference>
<evidence type="ECO:0000313" key="2">
    <source>
        <dbReference type="EMBL" id="AZZ55543.1"/>
    </source>
</evidence>
<dbReference type="InterPro" id="IPR007138">
    <property type="entry name" value="ABM_dom"/>
</dbReference>
<dbReference type="PANTHER" id="PTHR33336:SF15">
    <property type="entry name" value="ABM DOMAIN-CONTAINING PROTEIN"/>
    <property type="match status" value="1"/>
</dbReference>
<keyword evidence="2" id="KW-0503">Monooxygenase</keyword>
<accession>A0AAD1EM10</accession>
<name>A0AAD1EM10_9MICO</name>
<dbReference type="Pfam" id="PF03992">
    <property type="entry name" value="ABM"/>
    <property type="match status" value="1"/>
</dbReference>
<sequence>MSAVTGVRVLYAEFTAKPGSEDRVARMIADLATLVRDEPGNIEFAPYRREDNPARFFVYEVYRDEDAFQAHISADYGAVFNDDLAPLILEPHSQLTWLRAV</sequence>
<dbReference type="GO" id="GO:0004497">
    <property type="term" value="F:monooxygenase activity"/>
    <property type="evidence" value="ECO:0007669"/>
    <property type="project" value="UniProtKB-KW"/>
</dbReference>
<organism evidence="2 3">
    <name type="scientific">Rathayibacter iranicus</name>
    <dbReference type="NCBI Taxonomy" id="59737"/>
    <lineage>
        <taxon>Bacteria</taxon>
        <taxon>Bacillati</taxon>
        <taxon>Actinomycetota</taxon>
        <taxon>Actinomycetes</taxon>
        <taxon>Micrococcales</taxon>
        <taxon>Microbacteriaceae</taxon>
        <taxon>Rathayibacter</taxon>
    </lineage>
</organism>
<keyword evidence="2" id="KW-0560">Oxidoreductase</keyword>
<dbReference type="InterPro" id="IPR050744">
    <property type="entry name" value="AI-2_Isomerase_LsrG"/>
</dbReference>